<feature type="region of interest" description="Disordered" evidence="4">
    <location>
        <begin position="363"/>
        <end position="386"/>
    </location>
</feature>
<feature type="region of interest" description="Disordered" evidence="4">
    <location>
        <begin position="1"/>
        <end position="49"/>
    </location>
</feature>
<name>T1IXD4_STRMM</name>
<accession>T1IXD4</accession>
<proteinExistence type="inferred from homology"/>
<feature type="compositionally biased region" description="Polar residues" evidence="4">
    <location>
        <begin position="28"/>
        <end position="38"/>
    </location>
</feature>
<dbReference type="Proteomes" id="UP000014500">
    <property type="component" value="Unassembled WGS sequence"/>
</dbReference>
<feature type="compositionally biased region" description="Basic and acidic residues" evidence="4">
    <location>
        <begin position="85"/>
        <end position="110"/>
    </location>
</feature>
<dbReference type="GO" id="GO:0034472">
    <property type="term" value="P:snRNA 3'-end processing"/>
    <property type="evidence" value="ECO:0007669"/>
    <property type="project" value="TreeGrafter"/>
</dbReference>
<protein>
    <submittedName>
        <fullName evidence="5">Uncharacterized protein</fullName>
    </submittedName>
</protein>
<dbReference type="Pfam" id="PF10477">
    <property type="entry name" value="EIF4E-T"/>
    <property type="match status" value="1"/>
</dbReference>
<feature type="compositionally biased region" description="Basic and acidic residues" evidence="4">
    <location>
        <begin position="198"/>
        <end position="216"/>
    </location>
</feature>
<feature type="compositionally biased region" description="Polar residues" evidence="4">
    <location>
        <begin position="323"/>
        <end position="336"/>
    </location>
</feature>
<feature type="compositionally biased region" description="Basic and acidic residues" evidence="4">
    <location>
        <begin position="156"/>
        <end position="175"/>
    </location>
</feature>
<evidence type="ECO:0000313" key="6">
    <source>
        <dbReference type="Proteomes" id="UP000014500"/>
    </source>
</evidence>
<feature type="region of interest" description="Disordered" evidence="4">
    <location>
        <begin position="685"/>
        <end position="714"/>
    </location>
</feature>
<dbReference type="InterPro" id="IPR029321">
    <property type="entry name" value="INTS2"/>
</dbReference>
<dbReference type="GO" id="GO:0032039">
    <property type="term" value="C:integrator complex"/>
    <property type="evidence" value="ECO:0007669"/>
    <property type="project" value="InterPro"/>
</dbReference>
<feature type="compositionally biased region" description="Acidic residues" evidence="4">
    <location>
        <begin position="301"/>
        <end position="317"/>
    </location>
</feature>
<dbReference type="PANTHER" id="PTHR28608">
    <property type="entry name" value="INTEGRATOR COMPLEX SUBUNIT 2"/>
    <property type="match status" value="1"/>
</dbReference>
<keyword evidence="3" id="KW-0539">Nucleus</keyword>
<dbReference type="eggNOG" id="ENOG502QSP2">
    <property type="taxonomic scope" value="Eukaryota"/>
</dbReference>
<evidence type="ECO:0000313" key="5">
    <source>
        <dbReference type="EnsemblMetazoa" id="SMAR005865-PA"/>
    </source>
</evidence>
<feature type="compositionally biased region" description="Polar residues" evidence="4">
    <location>
        <begin position="807"/>
        <end position="832"/>
    </location>
</feature>
<feature type="compositionally biased region" description="Basic and acidic residues" evidence="4">
    <location>
        <begin position="1"/>
        <end position="20"/>
    </location>
</feature>
<feature type="region of interest" description="Disordered" evidence="4">
    <location>
        <begin position="85"/>
        <end position="351"/>
    </location>
</feature>
<comment type="subcellular location">
    <subcellularLocation>
        <location evidence="1">Nucleus</location>
    </subcellularLocation>
</comment>
<keyword evidence="6" id="KW-1185">Reference proteome</keyword>
<dbReference type="InterPro" id="IPR026236">
    <property type="entry name" value="Int2_metazoa"/>
</dbReference>
<evidence type="ECO:0000256" key="2">
    <source>
        <dbReference type="ARBA" id="ARBA00006705"/>
    </source>
</evidence>
<organism evidence="5 6">
    <name type="scientific">Strigamia maritima</name>
    <name type="common">European centipede</name>
    <name type="synonym">Geophilus maritimus</name>
    <dbReference type="NCBI Taxonomy" id="126957"/>
    <lineage>
        <taxon>Eukaryota</taxon>
        <taxon>Metazoa</taxon>
        <taxon>Ecdysozoa</taxon>
        <taxon>Arthropoda</taxon>
        <taxon>Myriapoda</taxon>
        <taxon>Chilopoda</taxon>
        <taxon>Pleurostigmophora</taxon>
        <taxon>Geophilomorpha</taxon>
        <taxon>Linotaeniidae</taxon>
        <taxon>Strigamia</taxon>
    </lineage>
</organism>
<feature type="compositionally biased region" description="Basic and acidic residues" evidence="4">
    <location>
        <begin position="797"/>
        <end position="806"/>
    </location>
</feature>
<dbReference type="STRING" id="126957.T1IXD4"/>
<dbReference type="Pfam" id="PF14750">
    <property type="entry name" value="INTS2"/>
    <property type="match status" value="1"/>
</dbReference>
<dbReference type="InterPro" id="IPR018862">
    <property type="entry name" value="eIF4E-T"/>
</dbReference>
<feature type="region of interest" description="Disordered" evidence="4">
    <location>
        <begin position="797"/>
        <end position="832"/>
    </location>
</feature>
<feature type="compositionally biased region" description="Basic and acidic residues" evidence="4">
    <location>
        <begin position="269"/>
        <end position="283"/>
    </location>
</feature>
<evidence type="ECO:0000256" key="1">
    <source>
        <dbReference type="ARBA" id="ARBA00004123"/>
    </source>
</evidence>
<feature type="compositionally biased region" description="Basic residues" evidence="4">
    <location>
        <begin position="284"/>
        <end position="297"/>
    </location>
</feature>
<evidence type="ECO:0000256" key="4">
    <source>
        <dbReference type="SAM" id="MobiDB-lite"/>
    </source>
</evidence>
<dbReference type="HOGENOM" id="CLU_230349_0_0_1"/>
<feature type="compositionally biased region" description="Basic and acidic residues" evidence="4">
    <location>
        <begin position="337"/>
        <end position="351"/>
    </location>
</feature>
<feature type="compositionally biased region" description="Basic and acidic residues" evidence="4">
    <location>
        <begin position="118"/>
        <end position="128"/>
    </location>
</feature>
<comment type="similarity">
    <text evidence="2">Belongs to the Integrator subunit 2 family.</text>
</comment>
<dbReference type="PRINTS" id="PR02105">
    <property type="entry name" value="INTSUBUNIT2"/>
</dbReference>
<feature type="region of interest" description="Disordered" evidence="4">
    <location>
        <begin position="490"/>
        <end position="509"/>
    </location>
</feature>
<sequence length="2282" mass="255702">MAQKQTFKETTADGSDKDLRISPVLENGDTSISASQTDPPKLPQHSYTRKQLVEISNNSFSKLRPSCLDPIYNNASGMWDPERWFLGKRRSESPVEETKLKRVDVDRDLGSRIANKRRPSDPKERLRDEQDDIVLSPQRRSFGTGCHVSQQTAATRRPESPADSRSNESYRDPGRRIGSGRIISRDRDGRGQEFGFRTNDRRDRDRLERDEREMRYGNRSTGYGERKGGRRQHRIEEEEEPEWFSGGPTSQSDTIELHGFEDIPEEEHEEKMDVDKEESSEPKGKRRRRSSNWKKNKVMTEESDIPEEDEREGDEEKENGKNINNKSTDSGGTPSKENAKTVENKNSQEFDLNKMFEFDSMPGMFQQNGTLPEPWGGASSNAGSSGSRFSQFFRVESPVCGSTSGSRRSSLQEELGNLINGGGNEAYFAPIAREPDGNSGKHIMDMLQNAKSDNYSDDNKLKNNLQELTMSGQACNVQELEAGLKELVLGNRRNSESTSHPNGPLEQPTEEMPAFKKLMGKVQIPGAPVSNTMRDSPVRFNTSNANLLNILKNAPTEQDILAGHAKAQVINQQPNTSNQSTAYPDFLARLFQQQQQQNHENPLSKILGLQKGMNALGKREAQQNYHPGIVNGQLNRQSDLSGKMSQQQQREILASIVKQQQQQQQQLHQAAAAVAAAQMQQPAIIQQSASPPTSMLRSISPRPPSPQSGMYQQPPRIPSPLVFGQTPPLLSHAPSPIHPTQMMPNMAPIIPMNSNTLQVYNPSMIQRGPSPQELVLHTQQIMQNALIKSKLEEQKEKFRKRQELQRTRSPSVSSMSGLESSPSKVSGLSSTMAAFTPTSVMRKMQAEKEKEMGKGESMSANSLFKPLVNASGDKITLQGKSQIENNVDLEKVPRPLHGQGIMHTQLPNRGAAGQNCGRPIVKGSQGMESSMPKSGQTNLSGVQNKNFSTNFDVNKFFEQQRLMQSQGRQMNTASPMNPRPSYAIHQSPRAPAVIHPNVSHSSLNMAPTSVLRNVVHPSVNAAALRAQLNQLALLQQCNLDSQQQMPGPRYIQPVTLHHLMRGQPPMARSQPSSSLNLHGSMGLTKADSQVFSNLSTASANNNSLSIGGLTSNNSHQSSPVNSNLAKWFGNDILQQKLPDLPPVPTQKALSLEEVERHQQLKTAFWCYKYMKMQSIMTVSSRAFAAIQKVDIRQLAELPEEEIRPLLPCLVRMSLITPTDQSRQWAEMKKIILKILSGIELVNAVVALLSIDFHSLEVDVKKEQQLRQKIGSHQNESILVQSLQDGLALEFERSDAARRLRLLLSQLLYIMAQIRDSRHEFYKKPSELFDNEVYMEEVADVLCIAQAELPVLLPVHEVAEALLHVSFGPWFICCLVANTPDCFKEVCCALITNGEKQDEDSEGGRIRMRTLRMLCQMNPQQVLVIRSKTVEHCRMPGLAVALTLDYCRQGQTIEDDASSMLGDLVAFISGLLLGSDSNVRAWFAQFVRNGQKKKRENNSMLQALREELLQRLQTIVLFSLDEKKIQENKVVQACALLKLYCALKGIAGLKFNDAEINLLLQIVVSHPPPTPVGVRFVSLALSMLIACPPLISTSELEKKAVEWIQWLVREEAYFERTSGVTASFGEMLLLIAIHFHSNQTNAISDLVCSTLGMKIPIRSTNMVHMKNLFTQEIFTEQVVTAHAVKVPVTVKLNANVSGFLPVHCIHQLLRSRAFSKHRVPIKDWIYRQICNSEPPLHPVLPPLIEVYVNSIIVPGAKGQPDATNEPISEEEILAVFHNSIFTAVSSLNPAPVAMETDEECSLGSMTPQLLLLYYVLLYEDARLSNMKSIMAANRKVKKFSPNFMADLPLKYLIQQAHKQQHQFAGLFSSLLRLLITHYPHLCLIEDWLYDETQQIECVDGVFCQYVGNLVSSRFRCTRESLQEAFATCKNCPGKCVLLLEKLLSLTPKQLWPFASHFVQQFVYLLQPGVPRQVIEMCRNVWLKLNTVFPGRLWCMTVNALRINSFPFVKLKPLTQDDIVLDPLQILRCDDRVFRCAPLLGITLHMLRGFLAASRSHLQRHLLDHPMLERSGQMTSDAEREELRSGLVLAQDSAACQILLECMLPTEEEQKDDSNLSSLREVQTLICSHLHQAFIADPTLAKLVHFQGYPSELLSVTVMGIPSMHICTDFIPELLSQPQLDKQIFSILLVSHISLQYAIPKSLSIARLAVNVMSTLLGVLSSEKRSQFFYQTLPALVRLARAFPPLCEDITTLFVQLGRVCVSQYTICGNLSPAYTGKFIFKVF</sequence>
<reference evidence="6" key="1">
    <citation type="submission" date="2011-05" db="EMBL/GenBank/DDBJ databases">
        <authorList>
            <person name="Richards S.R."/>
            <person name="Qu J."/>
            <person name="Jiang H."/>
            <person name="Jhangiani S.N."/>
            <person name="Agravi P."/>
            <person name="Goodspeed R."/>
            <person name="Gross S."/>
            <person name="Mandapat C."/>
            <person name="Jackson L."/>
            <person name="Mathew T."/>
            <person name="Pu L."/>
            <person name="Thornton R."/>
            <person name="Saada N."/>
            <person name="Wilczek-Boney K.B."/>
            <person name="Lee S."/>
            <person name="Kovar C."/>
            <person name="Wu Y."/>
            <person name="Scherer S.E."/>
            <person name="Worley K.C."/>
            <person name="Muzny D.M."/>
            <person name="Gibbs R."/>
        </authorList>
    </citation>
    <scope>NUCLEOTIDE SEQUENCE</scope>
    <source>
        <strain evidence="6">Brora</strain>
    </source>
</reference>
<dbReference type="EnsemblMetazoa" id="SMAR005865-RA">
    <property type="protein sequence ID" value="SMAR005865-PA"/>
    <property type="gene ID" value="SMAR005865"/>
</dbReference>
<reference evidence="5" key="2">
    <citation type="submission" date="2015-02" db="UniProtKB">
        <authorList>
            <consortium name="EnsemblMetazoa"/>
        </authorList>
    </citation>
    <scope>IDENTIFICATION</scope>
</reference>
<evidence type="ECO:0000256" key="3">
    <source>
        <dbReference type="ARBA" id="ARBA00023242"/>
    </source>
</evidence>
<dbReference type="EMBL" id="JH431646">
    <property type="status" value="NOT_ANNOTATED_CDS"/>
    <property type="molecule type" value="Genomic_DNA"/>
</dbReference>
<dbReference type="PANTHER" id="PTHR28608:SF1">
    <property type="entry name" value="INTEGRATOR COMPLEX SUBUNIT 2"/>
    <property type="match status" value="1"/>
</dbReference>
<feature type="compositionally biased region" description="Low complexity" evidence="4">
    <location>
        <begin position="376"/>
        <end position="386"/>
    </location>
</feature>